<evidence type="ECO:0000313" key="2">
    <source>
        <dbReference type="EMBL" id="GAL82762.1"/>
    </source>
</evidence>
<feature type="transmembrane region" description="Helical" evidence="1">
    <location>
        <begin position="134"/>
        <end position="153"/>
    </location>
</feature>
<keyword evidence="1" id="KW-0472">Membrane</keyword>
<feature type="transmembrane region" description="Helical" evidence="1">
    <location>
        <begin position="39"/>
        <end position="59"/>
    </location>
</feature>
<reference evidence="2 3" key="1">
    <citation type="journal article" date="2014" name="Genome Announc.">
        <title>Draft Genome Sequences of Marine Flavobacterium Algibacter lectus Strains SS8 and NR4.</title>
        <authorList>
            <person name="Takatani N."/>
            <person name="Nakanishi M."/>
            <person name="Meirelles P."/>
            <person name="Mino S."/>
            <person name="Suda W."/>
            <person name="Oshima K."/>
            <person name="Hattori M."/>
            <person name="Ohkuma M."/>
            <person name="Hosokawa M."/>
            <person name="Miyashita K."/>
            <person name="Thompson F.L."/>
            <person name="Niwa A."/>
            <person name="Sawabe T."/>
            <person name="Sawabe T."/>
        </authorList>
    </citation>
    <scope>NUCLEOTIDE SEQUENCE [LARGE SCALE GENOMIC DNA]</scope>
    <source>
        <strain evidence="3">JCM19274</strain>
    </source>
</reference>
<keyword evidence="1" id="KW-1133">Transmembrane helix</keyword>
<evidence type="ECO:0000313" key="3">
    <source>
        <dbReference type="Proteomes" id="UP000029643"/>
    </source>
</evidence>
<feature type="transmembrane region" description="Helical" evidence="1">
    <location>
        <begin position="12"/>
        <end position="27"/>
    </location>
</feature>
<organism evidence="2 3">
    <name type="scientific">Algibacter lectus</name>
    <dbReference type="NCBI Taxonomy" id="221126"/>
    <lineage>
        <taxon>Bacteria</taxon>
        <taxon>Pseudomonadati</taxon>
        <taxon>Bacteroidota</taxon>
        <taxon>Flavobacteriia</taxon>
        <taxon>Flavobacteriales</taxon>
        <taxon>Flavobacteriaceae</taxon>
        <taxon>Algibacter</taxon>
    </lineage>
</organism>
<name>A0A090X7B9_9FLAO</name>
<feature type="transmembrane region" description="Helical" evidence="1">
    <location>
        <begin position="65"/>
        <end position="84"/>
    </location>
</feature>
<sequence length="225" mass="26480">MSIWEFSLYKDFIYWLFTTGLVLFFGVSDIKNYKDFTKIILTATSLTIILEFIVGFSNFSLIWELILVPSLTFISILSVFADLKKDDPNTKIVAKFLKNVLAIIGFGFLIYGIYKLVVDYADFFTLSNLKSFLLPPLFTIIFLPIIYYTVLYIKYEKVFGNLRRYKFLPLERKKNIRSSILRYAHINLNHLENANKIILFKKRDLQNETDIKSYLRKNVKLKQNA</sequence>
<feature type="transmembrane region" description="Helical" evidence="1">
    <location>
        <begin position="96"/>
        <end position="114"/>
    </location>
</feature>
<dbReference type="EMBL" id="BBNU01000055">
    <property type="protein sequence ID" value="GAL82762.1"/>
    <property type="molecule type" value="Genomic_DNA"/>
</dbReference>
<gene>
    <name evidence="2" type="ORF">JCM19274_3234</name>
</gene>
<dbReference type="AlphaFoldDB" id="A0A090X7B9"/>
<comment type="caution">
    <text evidence="2">The sequence shown here is derived from an EMBL/GenBank/DDBJ whole genome shotgun (WGS) entry which is preliminary data.</text>
</comment>
<dbReference type="Proteomes" id="UP000029643">
    <property type="component" value="Unassembled WGS sequence"/>
</dbReference>
<keyword evidence="1" id="KW-0812">Transmembrane</keyword>
<proteinExistence type="predicted"/>
<evidence type="ECO:0000256" key="1">
    <source>
        <dbReference type="SAM" id="Phobius"/>
    </source>
</evidence>
<accession>A0A090X7B9</accession>
<protein>
    <submittedName>
        <fullName evidence="2">Related to membrane proteins</fullName>
    </submittedName>
</protein>
<dbReference type="RefSeq" id="WP_042501939.1">
    <property type="nucleotide sequence ID" value="NZ_BBNU01000055.1"/>
</dbReference>